<comment type="pathway">
    <text evidence="8">Quinol/quinone metabolism; menaquinone biosynthesis; menaquinol from 1,4-dihydroxy-2-naphthoate: step 1/2.</text>
</comment>
<dbReference type="CDD" id="cd13962">
    <property type="entry name" value="PT_UbiA_UBIAD1"/>
    <property type="match status" value="1"/>
</dbReference>
<dbReference type="Gene3D" id="1.10.357.140">
    <property type="entry name" value="UbiA prenyltransferase"/>
    <property type="match status" value="1"/>
</dbReference>
<keyword evidence="11" id="KW-1185">Reference proteome</keyword>
<dbReference type="GO" id="GO:0005886">
    <property type="term" value="C:plasma membrane"/>
    <property type="evidence" value="ECO:0007669"/>
    <property type="project" value="UniProtKB-SubCell"/>
</dbReference>
<dbReference type="UniPathway" id="UPA00079">
    <property type="reaction ID" value="UER00168"/>
</dbReference>
<comment type="catalytic activity">
    <reaction evidence="8">
        <text>an all-trans-polyprenyl diphosphate + 1,4-dihydroxy-2-naphthoate + H(+) = a 2-demethylmenaquinol + CO2 + diphosphate</text>
        <dbReference type="Rhea" id="RHEA:26478"/>
        <dbReference type="Rhea" id="RHEA-COMP:9563"/>
        <dbReference type="Rhea" id="RHEA-COMP:9564"/>
        <dbReference type="ChEBI" id="CHEBI:11173"/>
        <dbReference type="ChEBI" id="CHEBI:15378"/>
        <dbReference type="ChEBI" id="CHEBI:16526"/>
        <dbReference type="ChEBI" id="CHEBI:33019"/>
        <dbReference type="ChEBI" id="CHEBI:55437"/>
        <dbReference type="ChEBI" id="CHEBI:58914"/>
        <dbReference type="EC" id="2.5.1.74"/>
    </reaction>
</comment>
<dbReference type="EMBL" id="CP003051">
    <property type="protein sequence ID" value="AGA91986.1"/>
    <property type="molecule type" value="Genomic_DNA"/>
</dbReference>
<keyword evidence="7 8" id="KW-0472">Membrane</keyword>
<dbReference type="EC" id="2.5.1.74" evidence="8 9"/>
<reference evidence="10 11" key="1">
    <citation type="submission" date="2011-09" db="EMBL/GenBank/DDBJ databases">
        <title>Complete sequence of chromosome of Thioflavicoccus mobilis 8321.</title>
        <authorList>
            <consortium name="US DOE Joint Genome Institute"/>
            <person name="Lucas S."/>
            <person name="Han J."/>
            <person name="Lapidus A."/>
            <person name="Cheng J.-F."/>
            <person name="Goodwin L."/>
            <person name="Pitluck S."/>
            <person name="Peters L."/>
            <person name="Ovchinnikova G."/>
            <person name="Lu M."/>
            <person name="Detter J.C."/>
            <person name="Han C."/>
            <person name="Tapia R."/>
            <person name="Land M."/>
            <person name="Hauser L."/>
            <person name="Kyrpides N."/>
            <person name="Ivanova N."/>
            <person name="Pagani I."/>
            <person name="Vogl K."/>
            <person name="Liu Z."/>
            <person name="Imhoff J."/>
            <person name="Thiel V."/>
            <person name="Frigaard N.-U."/>
            <person name="Bryant D."/>
            <person name="Woyke T."/>
        </authorList>
    </citation>
    <scope>NUCLEOTIDE SEQUENCE [LARGE SCALE GENOMIC DNA]</scope>
    <source>
        <strain evidence="10 11">8321</strain>
    </source>
</reference>
<comment type="similarity">
    <text evidence="8">Belongs to the MenA family. Type 1 subfamily.</text>
</comment>
<organism evidence="10 11">
    <name type="scientific">Thioflavicoccus mobilis 8321</name>
    <dbReference type="NCBI Taxonomy" id="765912"/>
    <lineage>
        <taxon>Bacteria</taxon>
        <taxon>Pseudomonadati</taxon>
        <taxon>Pseudomonadota</taxon>
        <taxon>Gammaproteobacteria</taxon>
        <taxon>Chromatiales</taxon>
        <taxon>Chromatiaceae</taxon>
        <taxon>Thioflavicoccus</taxon>
    </lineage>
</organism>
<dbReference type="InterPro" id="IPR004657">
    <property type="entry name" value="MenA"/>
</dbReference>
<feature type="transmembrane region" description="Helical" evidence="8">
    <location>
        <begin position="173"/>
        <end position="193"/>
    </location>
</feature>
<dbReference type="NCBIfam" id="TIGR00751">
    <property type="entry name" value="menA"/>
    <property type="match status" value="1"/>
</dbReference>
<dbReference type="AlphaFoldDB" id="L0H1B5"/>
<dbReference type="GO" id="GO:0042371">
    <property type="term" value="P:vitamin K biosynthetic process"/>
    <property type="evidence" value="ECO:0007669"/>
    <property type="project" value="TreeGrafter"/>
</dbReference>
<dbReference type="eggNOG" id="COG1575">
    <property type="taxonomic scope" value="Bacteria"/>
</dbReference>
<evidence type="ECO:0000256" key="7">
    <source>
        <dbReference type="ARBA" id="ARBA00023136"/>
    </source>
</evidence>
<dbReference type="STRING" id="765912.Thimo_3314"/>
<evidence type="ECO:0000256" key="4">
    <source>
        <dbReference type="ARBA" id="ARBA00022679"/>
    </source>
</evidence>
<keyword evidence="4 8" id="KW-0808">Transferase</keyword>
<sequence length="297" mass="30654">MSVPAHTLGHWIAAARPKTLPLAVTPVVAGIILAVAETGHMAIVTAILTLLTAVSIQIATNLHNDVADFERGADTADRLGPPRATAQGWLSVRQVKTGAHLAFLTAFVLGLLLAWRGGLPILLLGLASLASGYAYTGGPRPIAYGPFGELFVLAFFGVAAVAGTYYLQTLTLAVTPLAVGVAVGLPSAAVLMLNNYRDLETDRRAGRRTLAHYLGPAGSRVAYAALLLGPLPILVAADLPGRDWPLLAAPLLALPLIARVHGGASGGAINALLGQTARYQMALILLLAIGLGLPTSE</sequence>
<comment type="function">
    <text evidence="8">Conversion of 1,4-dihydroxy-2-naphthoate (DHNA) to demethylmenaquinone (DMK).</text>
</comment>
<feature type="transmembrane region" description="Helical" evidence="8">
    <location>
        <begin position="42"/>
        <end position="62"/>
    </location>
</feature>
<evidence type="ECO:0000256" key="8">
    <source>
        <dbReference type="HAMAP-Rule" id="MF_01937"/>
    </source>
</evidence>
<dbReference type="GO" id="GO:0009234">
    <property type="term" value="P:menaquinone biosynthetic process"/>
    <property type="evidence" value="ECO:0007669"/>
    <property type="project" value="UniProtKB-UniRule"/>
</dbReference>
<dbReference type="PIRSF" id="PIRSF005355">
    <property type="entry name" value="UBIAD1"/>
    <property type="match status" value="1"/>
</dbReference>
<evidence type="ECO:0000256" key="5">
    <source>
        <dbReference type="ARBA" id="ARBA00022692"/>
    </source>
</evidence>
<dbReference type="HAMAP" id="MF_01937">
    <property type="entry name" value="MenA_1"/>
    <property type="match status" value="1"/>
</dbReference>
<keyword evidence="6 8" id="KW-1133">Transmembrane helix</keyword>
<dbReference type="PANTHER" id="PTHR13929">
    <property type="entry name" value="1,4-DIHYDROXY-2-NAPHTHOATE OCTAPRENYLTRANSFERASE"/>
    <property type="match status" value="1"/>
</dbReference>
<proteinExistence type="inferred from homology"/>
<name>L0H1B5_9GAMM</name>
<feature type="transmembrane region" description="Helical" evidence="8">
    <location>
        <begin position="121"/>
        <end position="138"/>
    </location>
</feature>
<protein>
    <recommendedName>
        <fullName evidence="8 9">1,4-dihydroxy-2-naphthoate octaprenyltransferase</fullName>
        <shortName evidence="8">DHNA-octaprenyltransferase</shortName>
        <ecNumber evidence="8 9">2.5.1.74</ecNumber>
    </recommendedName>
</protein>
<dbReference type="PANTHER" id="PTHR13929:SF0">
    <property type="entry name" value="UBIA PRENYLTRANSFERASE DOMAIN-CONTAINING PROTEIN 1"/>
    <property type="match status" value="1"/>
</dbReference>
<evidence type="ECO:0000313" key="10">
    <source>
        <dbReference type="EMBL" id="AGA91986.1"/>
    </source>
</evidence>
<dbReference type="KEGG" id="tmb:Thimo_3314"/>
<dbReference type="InterPro" id="IPR000537">
    <property type="entry name" value="UbiA_prenyltransferase"/>
</dbReference>
<evidence type="ECO:0000256" key="1">
    <source>
        <dbReference type="ARBA" id="ARBA00004141"/>
    </source>
</evidence>
<dbReference type="InterPro" id="IPR026046">
    <property type="entry name" value="UBIAD1"/>
</dbReference>
<feature type="transmembrane region" description="Helical" evidence="8">
    <location>
        <begin position="247"/>
        <end position="272"/>
    </location>
</feature>
<accession>L0H1B5</accession>
<evidence type="ECO:0000313" key="11">
    <source>
        <dbReference type="Proteomes" id="UP000010816"/>
    </source>
</evidence>
<evidence type="ECO:0000256" key="2">
    <source>
        <dbReference type="ARBA" id="ARBA00022428"/>
    </source>
</evidence>
<feature type="transmembrane region" description="Helical" evidence="8">
    <location>
        <begin position="213"/>
        <end position="235"/>
    </location>
</feature>
<evidence type="ECO:0000256" key="9">
    <source>
        <dbReference type="NCBIfam" id="TIGR00751"/>
    </source>
</evidence>
<dbReference type="GO" id="GO:0046428">
    <property type="term" value="F:1,4-dihydroxy-2-naphthoate polyprenyltransferase activity"/>
    <property type="evidence" value="ECO:0007669"/>
    <property type="project" value="UniProtKB-UniRule"/>
</dbReference>
<gene>
    <name evidence="8" type="primary">menA</name>
    <name evidence="10" type="ORF">Thimo_3314</name>
</gene>
<keyword evidence="5 8" id="KW-0812">Transmembrane</keyword>
<feature type="transmembrane region" description="Helical" evidence="8">
    <location>
        <begin position="150"/>
        <end position="167"/>
    </location>
</feature>
<evidence type="ECO:0000256" key="6">
    <source>
        <dbReference type="ARBA" id="ARBA00022989"/>
    </source>
</evidence>
<comment type="subcellular location">
    <subcellularLocation>
        <location evidence="8">Cell membrane</location>
        <topology evidence="8">Multi-pass membrane protein</topology>
    </subcellularLocation>
    <subcellularLocation>
        <location evidence="1">Membrane</location>
        <topology evidence="1">Multi-pass membrane protein</topology>
    </subcellularLocation>
</comment>
<keyword evidence="3 8" id="KW-1003">Cell membrane</keyword>
<evidence type="ECO:0000256" key="3">
    <source>
        <dbReference type="ARBA" id="ARBA00022475"/>
    </source>
</evidence>
<dbReference type="RefSeq" id="WP_015282114.1">
    <property type="nucleotide sequence ID" value="NC_019940.1"/>
</dbReference>
<dbReference type="HOGENOM" id="CLU_043611_1_2_6"/>
<dbReference type="Proteomes" id="UP000010816">
    <property type="component" value="Chromosome"/>
</dbReference>
<dbReference type="Pfam" id="PF01040">
    <property type="entry name" value="UbiA"/>
    <property type="match status" value="1"/>
</dbReference>
<dbReference type="InterPro" id="IPR044878">
    <property type="entry name" value="UbiA_sf"/>
</dbReference>
<dbReference type="PATRIC" id="fig|765912.4.peg.3248"/>
<dbReference type="OrthoDB" id="9767568at2"/>
<keyword evidence="2 8" id="KW-0474">Menaquinone biosynthesis</keyword>
<feature type="transmembrane region" description="Helical" evidence="8">
    <location>
        <begin position="20"/>
        <end position="36"/>
    </location>
</feature>